<dbReference type="AlphaFoldDB" id="A0A0N5CSE9"/>
<organism evidence="3">
    <name type="scientific">Thelazia callipaeda</name>
    <name type="common">Oriental eyeworm</name>
    <name type="synonym">Parasitic nematode</name>
    <dbReference type="NCBI Taxonomy" id="103827"/>
    <lineage>
        <taxon>Eukaryota</taxon>
        <taxon>Metazoa</taxon>
        <taxon>Ecdysozoa</taxon>
        <taxon>Nematoda</taxon>
        <taxon>Chromadorea</taxon>
        <taxon>Rhabditida</taxon>
        <taxon>Spirurina</taxon>
        <taxon>Spiruromorpha</taxon>
        <taxon>Thelazioidea</taxon>
        <taxon>Thelaziidae</taxon>
        <taxon>Thelazia</taxon>
    </lineage>
</organism>
<proteinExistence type="predicted"/>
<dbReference type="WBParaSite" id="TCLT_0000315001-mRNA-1">
    <property type="protein sequence ID" value="TCLT_0000315001-mRNA-1"/>
    <property type="gene ID" value="TCLT_0000315001"/>
</dbReference>
<evidence type="ECO:0000313" key="3">
    <source>
        <dbReference type="WBParaSite" id="TCLT_0000315001-mRNA-1"/>
    </source>
</evidence>
<reference evidence="1 2" key="2">
    <citation type="submission" date="2018-11" db="EMBL/GenBank/DDBJ databases">
        <authorList>
            <consortium name="Pathogen Informatics"/>
        </authorList>
    </citation>
    <scope>NUCLEOTIDE SEQUENCE [LARGE SCALE GENOMIC DNA]</scope>
</reference>
<keyword evidence="2" id="KW-1185">Reference proteome</keyword>
<dbReference type="EMBL" id="UYYF01001056">
    <property type="protein sequence ID" value="VDM99477.1"/>
    <property type="molecule type" value="Genomic_DNA"/>
</dbReference>
<dbReference type="STRING" id="103827.A0A0N5CSE9"/>
<dbReference type="OrthoDB" id="10017216at2759"/>
<evidence type="ECO:0000313" key="1">
    <source>
        <dbReference type="EMBL" id="VDM99477.1"/>
    </source>
</evidence>
<reference evidence="3" key="1">
    <citation type="submission" date="2017-02" db="UniProtKB">
        <authorList>
            <consortium name="WormBaseParasite"/>
        </authorList>
    </citation>
    <scope>IDENTIFICATION</scope>
</reference>
<dbReference type="Proteomes" id="UP000276776">
    <property type="component" value="Unassembled WGS sequence"/>
</dbReference>
<accession>A0A0N5CSE9</accession>
<evidence type="ECO:0000313" key="2">
    <source>
        <dbReference type="Proteomes" id="UP000276776"/>
    </source>
</evidence>
<dbReference type="PANTHER" id="PTHR15208:SF2">
    <property type="entry name" value="RECEPTOR-BINDING CANCER ANTIGEN EXPRESSED ON SISO CELLS"/>
    <property type="match status" value="1"/>
</dbReference>
<sequence length="125" mass="14678">MLEKCDVMSLIRVVMKRALFLFRLIGAILRRLLCCFKRKKNIGELPYTIVHQSPQTFSEKASGNGHWEGWGDSVFVTSVEEKIKEYRRKKEELETVSEENNGSDYFNDMQPKVIQTKKVCLVFWK</sequence>
<gene>
    <name evidence="1" type="ORF">TCLT_LOCUS3150</name>
</gene>
<dbReference type="GO" id="GO:0030141">
    <property type="term" value="C:secretory granule"/>
    <property type="evidence" value="ECO:0007669"/>
    <property type="project" value="TreeGrafter"/>
</dbReference>
<dbReference type="InterPro" id="IPR017025">
    <property type="entry name" value="Cancer-assoc_antigen_RCAS1"/>
</dbReference>
<protein>
    <submittedName>
        <fullName evidence="1 3">Uncharacterized protein</fullName>
    </submittedName>
</protein>
<dbReference type="PANTHER" id="PTHR15208">
    <property type="entry name" value="RECEPTOR-BINDING CANCER ANTIGEN EXPRESSED ON SISO CELLS CANCER ASSOCIATED SURFACE ANTIGEN RCAS1 ESTROGEN RECEPTOR-BINDING FRAGMENT- ASSOCIATED GENE 9 PROTEIN"/>
    <property type="match status" value="1"/>
</dbReference>
<name>A0A0N5CSE9_THECL</name>